<dbReference type="PROSITE" id="PS50102">
    <property type="entry name" value="RRM"/>
    <property type="match status" value="1"/>
</dbReference>
<dbReference type="Proteomes" id="UP000077315">
    <property type="component" value="Unassembled WGS sequence"/>
</dbReference>
<evidence type="ECO:0000256" key="3">
    <source>
        <dbReference type="ARBA" id="ARBA00022737"/>
    </source>
</evidence>
<keyword evidence="5" id="KW-0508">mRNA splicing</keyword>
<dbReference type="GO" id="GO:0005684">
    <property type="term" value="C:U2-type spliceosomal complex"/>
    <property type="evidence" value="ECO:0007669"/>
    <property type="project" value="TreeGrafter"/>
</dbReference>
<dbReference type="PANTHER" id="PTHR15608">
    <property type="entry name" value="SPLICING FACTOR U2AF-ASSOCIATED PROTEIN 2"/>
    <property type="match status" value="1"/>
</dbReference>
<dbReference type="InterPro" id="IPR034392">
    <property type="entry name" value="TatSF1-like_RRM1"/>
</dbReference>
<dbReference type="GeneID" id="28988992"/>
<dbReference type="AlphaFoldDB" id="A0A163AYQ4"/>
<gene>
    <name evidence="8" type="ORF">PHYBLDRAFT_109010</name>
</gene>
<dbReference type="GO" id="GO:0003723">
    <property type="term" value="F:RNA binding"/>
    <property type="evidence" value="ECO:0007669"/>
    <property type="project" value="UniProtKB-UniRule"/>
</dbReference>
<organism evidence="8 9">
    <name type="scientific">Phycomyces blakesleeanus (strain ATCC 8743b / DSM 1359 / FGSC 10004 / NBRC 33097 / NRRL 1555)</name>
    <dbReference type="NCBI Taxonomy" id="763407"/>
    <lineage>
        <taxon>Eukaryota</taxon>
        <taxon>Fungi</taxon>
        <taxon>Fungi incertae sedis</taxon>
        <taxon>Mucoromycota</taxon>
        <taxon>Mucoromycotina</taxon>
        <taxon>Mucoromycetes</taxon>
        <taxon>Mucorales</taxon>
        <taxon>Phycomycetaceae</taxon>
        <taxon>Phycomyces</taxon>
    </lineage>
</organism>
<name>A0A163AYQ4_PHYB8</name>
<dbReference type="InterPro" id="IPR000504">
    <property type="entry name" value="RRM_dom"/>
</dbReference>
<dbReference type="VEuPathDB" id="FungiDB:PHYBLDRAFT_109010"/>
<evidence type="ECO:0000256" key="6">
    <source>
        <dbReference type="PROSITE-ProRule" id="PRU00176"/>
    </source>
</evidence>
<dbReference type="InParanoid" id="A0A163AYQ4"/>
<protein>
    <recommendedName>
        <fullName evidence="7">RRM domain-containing protein</fullName>
    </recommendedName>
</protein>
<dbReference type="EMBL" id="KV440975">
    <property type="protein sequence ID" value="OAD76611.1"/>
    <property type="molecule type" value="Genomic_DNA"/>
</dbReference>
<dbReference type="GO" id="GO:0000398">
    <property type="term" value="P:mRNA splicing, via spliceosome"/>
    <property type="evidence" value="ECO:0007669"/>
    <property type="project" value="InterPro"/>
</dbReference>
<keyword evidence="4 6" id="KW-0694">RNA-binding</keyword>
<dbReference type="OrthoDB" id="10258585at2759"/>
<dbReference type="FunFam" id="3.30.70.330:FF:000329">
    <property type="entry name" value="splicing factor U2AF-associated protein 2"/>
    <property type="match status" value="1"/>
</dbReference>
<dbReference type="STRING" id="763407.A0A163AYQ4"/>
<evidence type="ECO:0000313" key="8">
    <source>
        <dbReference type="EMBL" id="OAD76611.1"/>
    </source>
</evidence>
<dbReference type="SUPFAM" id="SSF54928">
    <property type="entry name" value="RNA-binding domain, RBD"/>
    <property type="match status" value="2"/>
</dbReference>
<dbReference type="RefSeq" id="XP_018294651.1">
    <property type="nucleotide sequence ID" value="XM_018428086.1"/>
</dbReference>
<reference evidence="9" key="1">
    <citation type="submission" date="2015-06" db="EMBL/GenBank/DDBJ databases">
        <title>Expansion of signal transduction pathways in fungi by whole-genome duplication.</title>
        <authorList>
            <consortium name="DOE Joint Genome Institute"/>
            <person name="Corrochano L.M."/>
            <person name="Kuo A."/>
            <person name="Marcet-Houben M."/>
            <person name="Polaino S."/>
            <person name="Salamov A."/>
            <person name="Villalobos J.M."/>
            <person name="Alvarez M.I."/>
            <person name="Avalos J."/>
            <person name="Benito E.P."/>
            <person name="Benoit I."/>
            <person name="Burger G."/>
            <person name="Camino L.P."/>
            <person name="Canovas D."/>
            <person name="Cerda-Olmedo E."/>
            <person name="Cheng J.-F."/>
            <person name="Dominguez A."/>
            <person name="Elias M."/>
            <person name="Eslava A.P."/>
            <person name="Glaser F."/>
            <person name="Grimwood J."/>
            <person name="Gutierrez G."/>
            <person name="Heitman J."/>
            <person name="Henrissat B."/>
            <person name="Iturriaga E.A."/>
            <person name="Lang B.F."/>
            <person name="Lavin J.L."/>
            <person name="Lee S."/>
            <person name="Li W."/>
            <person name="Lindquist E."/>
            <person name="Lopez-Garcia S."/>
            <person name="Luque E.M."/>
            <person name="Marcos A.T."/>
            <person name="Martin J."/>
            <person name="McCluskey K."/>
            <person name="Medina H.R."/>
            <person name="Miralles-Duran A."/>
            <person name="Miyazaki A."/>
            <person name="Munoz-Torres E."/>
            <person name="Oguiza J.A."/>
            <person name="Ohm R."/>
            <person name="Olmedo M."/>
            <person name="Orejas M."/>
            <person name="Ortiz-Castellanos L."/>
            <person name="Pisabarro A.G."/>
            <person name="Rodriguez-Romero J."/>
            <person name="Ruiz-Herrera J."/>
            <person name="Ruiz-Vazquez R."/>
            <person name="Sanz C."/>
            <person name="Schackwitz W."/>
            <person name="Schmutz J."/>
            <person name="Shahriari M."/>
            <person name="Shelest E."/>
            <person name="Silva-Franco F."/>
            <person name="Soanes D."/>
            <person name="Syed K."/>
            <person name="Tagua V.G."/>
            <person name="Talbot N.J."/>
            <person name="Thon M."/>
            <person name="De vries R.P."/>
            <person name="Wiebenga A."/>
            <person name="Yadav J.S."/>
            <person name="Braun E.L."/>
            <person name="Baker S."/>
            <person name="Garre V."/>
            <person name="Horwitz B."/>
            <person name="Torres-Martinez S."/>
            <person name="Idnurm A."/>
            <person name="Herrera-Estrella A."/>
            <person name="Gabaldon T."/>
            <person name="Grigoriev I.V."/>
        </authorList>
    </citation>
    <scope>NUCLEOTIDE SEQUENCE [LARGE SCALE GENOMIC DNA]</scope>
    <source>
        <strain evidence="9">NRRL 1555(-)</strain>
    </source>
</reference>
<evidence type="ECO:0000259" key="7">
    <source>
        <dbReference type="PROSITE" id="PS50102"/>
    </source>
</evidence>
<dbReference type="Gene3D" id="3.30.70.330">
    <property type="match status" value="2"/>
</dbReference>
<evidence type="ECO:0000313" key="9">
    <source>
        <dbReference type="Proteomes" id="UP000077315"/>
    </source>
</evidence>
<dbReference type="GO" id="GO:0005686">
    <property type="term" value="C:U2 snRNP"/>
    <property type="evidence" value="ECO:0007669"/>
    <property type="project" value="TreeGrafter"/>
</dbReference>
<accession>A0A163AYQ4</accession>
<dbReference type="Pfam" id="PF00076">
    <property type="entry name" value="RRM_1"/>
    <property type="match status" value="1"/>
</dbReference>
<keyword evidence="2" id="KW-0507">mRNA processing</keyword>
<dbReference type="FunCoup" id="A0A163AYQ4">
    <property type="interactions" value="101"/>
</dbReference>
<evidence type="ECO:0000256" key="5">
    <source>
        <dbReference type="ARBA" id="ARBA00023187"/>
    </source>
</evidence>
<feature type="domain" description="RRM" evidence="7">
    <location>
        <begin position="103"/>
        <end position="192"/>
    </location>
</feature>
<keyword evidence="3" id="KW-0677">Repeat</keyword>
<dbReference type="InterPro" id="IPR012677">
    <property type="entry name" value="Nucleotide-bd_a/b_plait_sf"/>
</dbReference>
<dbReference type="SMART" id="SM00360">
    <property type="entry name" value="RRM"/>
    <property type="match status" value="2"/>
</dbReference>
<keyword evidence="9" id="KW-1185">Reference proteome</keyword>
<dbReference type="InterPro" id="IPR035979">
    <property type="entry name" value="RBD_domain_sf"/>
</dbReference>
<dbReference type="PANTHER" id="PTHR15608:SF0">
    <property type="entry name" value="HIV TAT-SPECIFIC FACTOR 1"/>
    <property type="match status" value="1"/>
</dbReference>
<dbReference type="InterPro" id="IPR034393">
    <property type="entry name" value="TatSF1-like"/>
</dbReference>
<sequence length="368" mass="42575">METKPNDFSSDPRMKFDEQTGKWSYVGEDGVSFEYDTNVNAWFPMYNQELIESQQSVYAVEGVDESAPAVLPREKKKRIYTYEDPEEEAKKKQKREPVKKPNTSVYITHLPLDVTVDEMKQTFSKCGLIMEDLETGEPKIKLYKDDKGTFKGDALVTYFKEDSVPLAINLLDESELRLGKPETKISVQQAIFKDKEIDPKKKSVPQTQKNKVKKKLHQLKRKLDWFDDESGKKDEKFSKIVILKHMYTQEELDEDPTLLLELKDDVRGECEKLGEVTNVILYDKSPGGIISVRFMDTESANACVKMNKRFFAGRQIEAEIYDGKARYEKSGGKSNVEEDEEEEKKRLERYAKWLEEQGSEEHVEGEGQ</sequence>
<dbReference type="FunFam" id="3.30.70.330:FF:000105">
    <property type="entry name" value="HIV Tat-specific factor 1 homolog"/>
    <property type="match status" value="1"/>
</dbReference>
<evidence type="ECO:0000256" key="4">
    <source>
        <dbReference type="ARBA" id="ARBA00022884"/>
    </source>
</evidence>
<evidence type="ECO:0000256" key="2">
    <source>
        <dbReference type="ARBA" id="ARBA00022664"/>
    </source>
</evidence>
<comment type="similarity">
    <text evidence="1">Belongs to the HTATSF1 family.</text>
</comment>
<dbReference type="CDD" id="cd12281">
    <property type="entry name" value="RRM1_TatSF1_like"/>
    <property type="match status" value="1"/>
</dbReference>
<proteinExistence type="inferred from homology"/>
<evidence type="ECO:0000256" key="1">
    <source>
        <dbReference type="ARBA" id="ARBA00007747"/>
    </source>
</evidence>